<keyword evidence="1" id="KW-0547">Nucleotide-binding</keyword>
<evidence type="ECO:0000256" key="4">
    <source>
        <dbReference type="SAM" id="Phobius"/>
    </source>
</evidence>
<evidence type="ECO:0000256" key="3">
    <source>
        <dbReference type="SAM" id="MobiDB-lite"/>
    </source>
</evidence>
<feature type="transmembrane region" description="Helical" evidence="4">
    <location>
        <begin position="154"/>
        <end position="180"/>
    </location>
</feature>
<keyword evidence="7" id="KW-1185">Reference proteome</keyword>
<evidence type="ECO:0000313" key="6">
    <source>
        <dbReference type="EMBL" id="KAI3904484.1"/>
    </source>
</evidence>
<dbReference type="SMART" id="SM00220">
    <property type="entry name" value="S_TKc"/>
    <property type="match status" value="1"/>
</dbReference>
<dbReference type="Gene3D" id="1.10.510.10">
    <property type="entry name" value="Transferase(Phosphotransferase) domain 1"/>
    <property type="match status" value="1"/>
</dbReference>
<feature type="compositionally biased region" description="Low complexity" evidence="3">
    <location>
        <begin position="197"/>
        <end position="214"/>
    </location>
</feature>
<keyword evidence="4" id="KW-1133">Transmembrane helix</keyword>
<dbReference type="InterPro" id="IPR000719">
    <property type="entry name" value="Prot_kinase_dom"/>
</dbReference>
<feature type="region of interest" description="Disordered" evidence="3">
    <location>
        <begin position="192"/>
        <end position="218"/>
    </location>
</feature>
<evidence type="ECO:0000256" key="1">
    <source>
        <dbReference type="ARBA" id="ARBA00022741"/>
    </source>
</evidence>
<protein>
    <recommendedName>
        <fullName evidence="5">Protein kinase domain-containing protein</fullName>
    </recommendedName>
</protein>
<feature type="domain" description="Protein kinase" evidence="5">
    <location>
        <begin position="259"/>
        <end position="542"/>
    </location>
</feature>
<dbReference type="PANTHER" id="PTHR47989:SF26">
    <property type="entry name" value="PROTEIN KINASE DOMAIN-CONTAINING PROTEIN"/>
    <property type="match status" value="1"/>
</dbReference>
<evidence type="ECO:0000256" key="2">
    <source>
        <dbReference type="ARBA" id="ARBA00022840"/>
    </source>
</evidence>
<reference evidence="6" key="1">
    <citation type="submission" date="2022-04" db="EMBL/GenBank/DDBJ databases">
        <title>A functionally conserved STORR gene fusion in Papaver species that diverged 16.8 million years ago.</title>
        <authorList>
            <person name="Catania T."/>
        </authorList>
    </citation>
    <scope>NUCLEOTIDE SEQUENCE</scope>
    <source>
        <strain evidence="6">S-188037</strain>
    </source>
</reference>
<feature type="region of interest" description="Disordered" evidence="3">
    <location>
        <begin position="102"/>
        <end position="146"/>
    </location>
</feature>
<keyword evidence="4" id="KW-0812">Transmembrane</keyword>
<organism evidence="6 7">
    <name type="scientific">Papaver atlanticum</name>
    <dbReference type="NCBI Taxonomy" id="357466"/>
    <lineage>
        <taxon>Eukaryota</taxon>
        <taxon>Viridiplantae</taxon>
        <taxon>Streptophyta</taxon>
        <taxon>Embryophyta</taxon>
        <taxon>Tracheophyta</taxon>
        <taxon>Spermatophyta</taxon>
        <taxon>Magnoliopsida</taxon>
        <taxon>Ranunculales</taxon>
        <taxon>Papaveraceae</taxon>
        <taxon>Papaveroideae</taxon>
        <taxon>Papaver</taxon>
    </lineage>
</organism>
<dbReference type="PANTHER" id="PTHR47989">
    <property type="entry name" value="OS01G0750732 PROTEIN"/>
    <property type="match status" value="1"/>
</dbReference>
<dbReference type="GO" id="GO:0004672">
    <property type="term" value="F:protein kinase activity"/>
    <property type="evidence" value="ECO:0007669"/>
    <property type="project" value="InterPro"/>
</dbReference>
<proteinExistence type="predicted"/>
<keyword evidence="4" id="KW-0472">Membrane</keyword>
<comment type="caution">
    <text evidence="6">The sequence shown here is derived from an EMBL/GenBank/DDBJ whole genome shotgun (WGS) entry which is preliminary data.</text>
</comment>
<dbReference type="EMBL" id="JAJJMB010011095">
    <property type="protein sequence ID" value="KAI3904484.1"/>
    <property type="molecule type" value="Genomic_DNA"/>
</dbReference>
<dbReference type="PROSITE" id="PS50011">
    <property type="entry name" value="PROTEIN_KINASE_DOM"/>
    <property type="match status" value="1"/>
</dbReference>
<accession>A0AAD4SGJ6</accession>
<dbReference type="Proteomes" id="UP001202328">
    <property type="component" value="Unassembled WGS sequence"/>
</dbReference>
<feature type="compositionally biased region" description="Pro residues" evidence="3">
    <location>
        <begin position="107"/>
        <end position="117"/>
    </location>
</feature>
<dbReference type="SUPFAM" id="SSF56112">
    <property type="entry name" value="Protein kinase-like (PK-like)"/>
    <property type="match status" value="1"/>
</dbReference>
<dbReference type="Pfam" id="PF00069">
    <property type="entry name" value="Pkinase"/>
    <property type="match status" value="1"/>
</dbReference>
<dbReference type="GO" id="GO:0005524">
    <property type="term" value="F:ATP binding"/>
    <property type="evidence" value="ECO:0007669"/>
    <property type="project" value="UniProtKB-KW"/>
</dbReference>
<dbReference type="InterPro" id="IPR011009">
    <property type="entry name" value="Kinase-like_dom_sf"/>
</dbReference>
<evidence type="ECO:0000259" key="5">
    <source>
        <dbReference type="PROSITE" id="PS50011"/>
    </source>
</evidence>
<name>A0AAD4SGJ6_9MAGN</name>
<keyword evidence="2" id="KW-0067">ATP-binding</keyword>
<dbReference type="PROSITE" id="PS00108">
    <property type="entry name" value="PROTEIN_KINASE_ST"/>
    <property type="match status" value="1"/>
</dbReference>
<dbReference type="CDD" id="cd14066">
    <property type="entry name" value="STKc_IRAK"/>
    <property type="match status" value="1"/>
</dbReference>
<evidence type="ECO:0000313" key="7">
    <source>
        <dbReference type="Proteomes" id="UP001202328"/>
    </source>
</evidence>
<feature type="transmembrane region" description="Helical" evidence="4">
    <location>
        <begin position="67"/>
        <end position="87"/>
    </location>
</feature>
<dbReference type="Gene3D" id="3.30.200.20">
    <property type="entry name" value="Phosphorylase Kinase, domain 1"/>
    <property type="match status" value="1"/>
</dbReference>
<sequence>MAFSSSSPLPNYTYSNKKEKNWSNRRNQDIFFSTPQGGRRGAKPKSQFSCSGFAPACRCFSSRWSTLFFIFLSFSSSYFLTFCAASNPIPTPHSNTNIITSISINPSPSPSPSPPPSTIKAEKGIHQQGKGRKHIPNTNNNNNHNSGYKERRRVLIITLSVFVPVVICLLLLTMACLTFLNFKRRSKRVEDFQDHQPGTPSSICSTSSCGSSSSHSKRMMNHKMKNNKMFFNNPAAGSLIASPVPRRFTWEEIEGLTMNFSSRVVGEGGFSTIYLSHFSDSILGALKIHGGNSERLNRMFKQELEVLLHIRHHNIVNLLGYCDEREEGALVFEYIPNGTLYDKLHHGNDNECEKEVLSWKSRMSIAFQLAQAIEYLHEECKPQIVHGDIKSSNILLDDQFNPKLCDFGFSKMGFSSTVIKSSMNPIMGSPGYMDPLYLRTGIASKKNDVYSFGVIILELITGIEAFCSEKEQLLTSIAGPIIRDANKVAEMMDPRLSVVAGDLVQEEAKIMATISAQCLRQQSSLRPSMSEILHTMRDKISF</sequence>
<dbReference type="InterPro" id="IPR008271">
    <property type="entry name" value="Ser/Thr_kinase_AS"/>
</dbReference>
<gene>
    <name evidence="6" type="ORF">MKW98_014664</name>
</gene>
<dbReference type="AlphaFoldDB" id="A0AAD4SGJ6"/>
<dbReference type="FunFam" id="1.10.510.10:FF:000095">
    <property type="entry name" value="protein STRUBBELIG-RECEPTOR FAMILY 8"/>
    <property type="match status" value="1"/>
</dbReference>